<evidence type="ECO:0000313" key="14">
    <source>
        <dbReference type="Proteomes" id="UP000036834"/>
    </source>
</evidence>
<dbReference type="Pfam" id="PF00512">
    <property type="entry name" value="HisKA"/>
    <property type="match status" value="1"/>
</dbReference>
<dbReference type="PATRIC" id="fig|54915.3.peg.3647"/>
<evidence type="ECO:0000256" key="1">
    <source>
        <dbReference type="ARBA" id="ARBA00000085"/>
    </source>
</evidence>
<dbReference type="PROSITE" id="PS50109">
    <property type="entry name" value="HIS_KIN"/>
    <property type="match status" value="1"/>
</dbReference>
<gene>
    <name evidence="13" type="ORF">ADS79_22580</name>
</gene>
<keyword evidence="10" id="KW-0472">Membrane</keyword>
<keyword evidence="4" id="KW-0808">Transferase</keyword>
<dbReference type="Pfam" id="PF02518">
    <property type="entry name" value="HATPase_c"/>
    <property type="match status" value="2"/>
</dbReference>
<dbReference type="Proteomes" id="UP000036834">
    <property type="component" value="Unassembled WGS sequence"/>
</dbReference>
<feature type="transmembrane region" description="Helical" evidence="10">
    <location>
        <begin position="309"/>
        <end position="327"/>
    </location>
</feature>
<feature type="transmembrane region" description="Helical" evidence="10">
    <location>
        <begin position="398"/>
        <end position="416"/>
    </location>
</feature>
<feature type="transmembrane region" description="Helical" evidence="10">
    <location>
        <begin position="239"/>
        <end position="257"/>
    </location>
</feature>
<dbReference type="SMART" id="SM00448">
    <property type="entry name" value="REC"/>
    <property type="match status" value="1"/>
</dbReference>
<dbReference type="GO" id="GO:0016020">
    <property type="term" value="C:membrane"/>
    <property type="evidence" value="ECO:0007669"/>
    <property type="project" value="InterPro"/>
</dbReference>
<feature type="transmembrane region" description="Helical" evidence="10">
    <location>
        <begin position="214"/>
        <end position="232"/>
    </location>
</feature>
<evidence type="ECO:0000256" key="5">
    <source>
        <dbReference type="ARBA" id="ARBA00022741"/>
    </source>
</evidence>
<dbReference type="Gene3D" id="3.40.50.2300">
    <property type="match status" value="1"/>
</dbReference>
<dbReference type="InterPro" id="IPR003661">
    <property type="entry name" value="HisK_dim/P_dom"/>
</dbReference>
<keyword evidence="3 9" id="KW-0597">Phosphoprotein</keyword>
<dbReference type="InterPro" id="IPR036097">
    <property type="entry name" value="HisK_dim/P_sf"/>
</dbReference>
<dbReference type="PANTHER" id="PTHR43547:SF2">
    <property type="entry name" value="HYBRID SIGNAL TRANSDUCTION HISTIDINE KINASE C"/>
    <property type="match status" value="1"/>
</dbReference>
<dbReference type="SMART" id="SM00388">
    <property type="entry name" value="HisKA"/>
    <property type="match status" value="1"/>
</dbReference>
<evidence type="ECO:0000256" key="9">
    <source>
        <dbReference type="PROSITE-ProRule" id="PRU00169"/>
    </source>
</evidence>
<feature type="modified residue" description="4-aspartylphosphate" evidence="9">
    <location>
        <position position="748"/>
    </location>
</feature>
<accession>A0A0K9YSA7</accession>
<dbReference type="Pfam" id="PF07695">
    <property type="entry name" value="7TMR-DISM_7TM"/>
    <property type="match status" value="1"/>
</dbReference>
<keyword evidence="8" id="KW-0902">Two-component regulatory system</keyword>
<proteinExistence type="predicted"/>
<feature type="transmembrane region" description="Helical" evidence="10">
    <location>
        <begin position="7"/>
        <end position="27"/>
    </location>
</feature>
<evidence type="ECO:0000259" key="12">
    <source>
        <dbReference type="PROSITE" id="PS50110"/>
    </source>
</evidence>
<evidence type="ECO:0000256" key="2">
    <source>
        <dbReference type="ARBA" id="ARBA00012438"/>
    </source>
</evidence>
<dbReference type="InterPro" id="IPR010559">
    <property type="entry name" value="Sig_transdc_His_kin_internal"/>
</dbReference>
<dbReference type="Gene3D" id="2.60.120.260">
    <property type="entry name" value="Galactose-binding domain-like"/>
    <property type="match status" value="1"/>
</dbReference>
<organism evidence="13 14">
    <name type="scientific">Brevibacillus reuszeri</name>
    <dbReference type="NCBI Taxonomy" id="54915"/>
    <lineage>
        <taxon>Bacteria</taxon>
        <taxon>Bacillati</taxon>
        <taxon>Bacillota</taxon>
        <taxon>Bacilli</taxon>
        <taxon>Bacillales</taxon>
        <taxon>Paenibacillaceae</taxon>
        <taxon>Brevibacillus</taxon>
    </lineage>
</organism>
<reference evidence="14" key="1">
    <citation type="submission" date="2015-07" db="EMBL/GenBank/DDBJ databases">
        <title>Genome sequencing project for genomic taxonomy and phylogenomics of Bacillus-like bacteria.</title>
        <authorList>
            <person name="Liu B."/>
            <person name="Wang J."/>
            <person name="Zhu Y."/>
            <person name="Liu G."/>
            <person name="Chen Q."/>
            <person name="Chen Z."/>
            <person name="Lan J."/>
            <person name="Che J."/>
            <person name="Ge C."/>
            <person name="Shi H."/>
            <person name="Pan Z."/>
            <person name="Liu X."/>
        </authorList>
    </citation>
    <scope>NUCLEOTIDE SEQUENCE [LARGE SCALE GENOMIC DNA]</scope>
    <source>
        <strain evidence="14">DSM 9887</strain>
    </source>
</reference>
<dbReference type="CDD" id="cd00082">
    <property type="entry name" value="HisKA"/>
    <property type="match status" value="1"/>
</dbReference>
<dbReference type="SMART" id="SM00387">
    <property type="entry name" value="HATPase_c"/>
    <property type="match status" value="2"/>
</dbReference>
<evidence type="ECO:0000256" key="8">
    <source>
        <dbReference type="ARBA" id="ARBA00023012"/>
    </source>
</evidence>
<evidence type="ECO:0000256" key="3">
    <source>
        <dbReference type="ARBA" id="ARBA00022553"/>
    </source>
</evidence>
<dbReference type="STRING" id="54915.ADS79_22580"/>
<keyword evidence="10" id="KW-0812">Transmembrane</keyword>
<dbReference type="GO" id="GO:0000155">
    <property type="term" value="F:phosphorelay sensor kinase activity"/>
    <property type="evidence" value="ECO:0007669"/>
    <property type="project" value="InterPro"/>
</dbReference>
<dbReference type="EMBL" id="LGIQ01000009">
    <property type="protein sequence ID" value="KNB71556.1"/>
    <property type="molecule type" value="Genomic_DNA"/>
</dbReference>
<dbReference type="Pfam" id="PF00072">
    <property type="entry name" value="Response_reg"/>
    <property type="match status" value="1"/>
</dbReference>
<keyword evidence="5" id="KW-0547">Nucleotide-binding</keyword>
<keyword evidence="10" id="KW-1133">Transmembrane helix</keyword>
<evidence type="ECO:0000256" key="7">
    <source>
        <dbReference type="ARBA" id="ARBA00022840"/>
    </source>
</evidence>
<feature type="transmembrane region" description="Helical" evidence="10">
    <location>
        <begin position="280"/>
        <end position="297"/>
    </location>
</feature>
<dbReference type="AlphaFoldDB" id="A0A0K9YSA7"/>
<dbReference type="Gene3D" id="3.30.565.10">
    <property type="entry name" value="Histidine kinase-like ATPase, C-terminal domain"/>
    <property type="match status" value="2"/>
</dbReference>
<dbReference type="SUPFAM" id="SSF55874">
    <property type="entry name" value="ATPase domain of HSP90 chaperone/DNA topoisomerase II/histidine kinase"/>
    <property type="match status" value="2"/>
</dbReference>
<feature type="transmembrane region" description="Helical" evidence="10">
    <location>
        <begin position="367"/>
        <end position="386"/>
    </location>
</feature>
<comment type="caution">
    <text evidence="13">The sequence shown here is derived from an EMBL/GenBank/DDBJ whole genome shotgun (WGS) entry which is preliminary data.</text>
</comment>
<keyword evidence="6 13" id="KW-0418">Kinase</keyword>
<dbReference type="InterPro" id="IPR036890">
    <property type="entry name" value="HATPase_C_sf"/>
</dbReference>
<evidence type="ECO:0000313" key="13">
    <source>
        <dbReference type="EMBL" id="KNB71556.1"/>
    </source>
</evidence>
<dbReference type="SUPFAM" id="SSF47384">
    <property type="entry name" value="Homodimeric domain of signal transducing histidine kinase"/>
    <property type="match status" value="1"/>
</dbReference>
<dbReference type="GO" id="GO:0005524">
    <property type="term" value="F:ATP binding"/>
    <property type="evidence" value="ECO:0007669"/>
    <property type="project" value="UniProtKB-KW"/>
</dbReference>
<name>A0A0K9YSA7_9BACL</name>
<feature type="transmembrane region" description="Helical" evidence="10">
    <location>
        <begin position="333"/>
        <end position="355"/>
    </location>
</feature>
<dbReference type="SUPFAM" id="SSF49785">
    <property type="entry name" value="Galactose-binding domain-like"/>
    <property type="match status" value="1"/>
</dbReference>
<dbReference type="EC" id="2.7.13.3" evidence="2"/>
<dbReference type="InterPro" id="IPR008979">
    <property type="entry name" value="Galactose-bd-like_sf"/>
</dbReference>
<evidence type="ECO:0000256" key="10">
    <source>
        <dbReference type="SAM" id="Phobius"/>
    </source>
</evidence>
<feature type="domain" description="Response regulatory" evidence="12">
    <location>
        <begin position="698"/>
        <end position="815"/>
    </location>
</feature>
<dbReference type="InterPro" id="IPR011006">
    <property type="entry name" value="CheY-like_superfamily"/>
</dbReference>
<dbReference type="InterPro" id="IPR005467">
    <property type="entry name" value="His_kinase_dom"/>
</dbReference>
<dbReference type="PANTHER" id="PTHR43547">
    <property type="entry name" value="TWO-COMPONENT HISTIDINE KINASE"/>
    <property type="match status" value="1"/>
</dbReference>
<dbReference type="PRINTS" id="PR00344">
    <property type="entry name" value="BCTRLSENSOR"/>
</dbReference>
<comment type="catalytic activity">
    <reaction evidence="1">
        <text>ATP + protein L-histidine = ADP + protein N-phospho-L-histidine.</text>
        <dbReference type="EC" id="2.7.13.3"/>
    </reaction>
</comment>
<dbReference type="InterPro" id="IPR004358">
    <property type="entry name" value="Sig_transdc_His_kin-like_C"/>
</dbReference>
<dbReference type="InterPro" id="IPR011623">
    <property type="entry name" value="7TMR_DISM_rcpt_extracell_dom1"/>
</dbReference>
<sequence>MKTWKYLKILGICLLFLVSILTFYGIYNQTIPVKDTPPAERGVLDLSDWDFHKKGLVSLDGQWEFYEGQLLTPADFQQGRRADVTYLTVPGTWKGKQEAGGMSRKGFGTYRLKVMVENTDAIYGIKMRNVRMSHLLYINGRLEGASGSPAASPQLHQPGNTPYSTYFHTDTREVEIIIQVANYMYITGGIINSIQFGLHSDISMLSGIQLGTDIGAVIVLLILGIYHLNFYFLRMKEKAYLLSGLYLLIIMVGQLIYGEKVLLRFLPMIPFEIAYKMQDFSVYLSAIVMTGMFYFMDRRVMSVKRIKQVMAPLAIYLLGIIVLPYPVHSEYEYLFLIYLEILFLYIIGRMIYLLNQDRQKDPSKRKEVMLFVSASGALLIFLTDGILYSENIVPTDLIGKMCFIAFITLYNILLAVRFTTAYEKTETLSHQLAISNQLKDEFLTNTSHEMKTPLHGILNITSHLLDDEENTLSAKQKQNLWLVKDTSIKLSMLIHDLIDVTRLKHGELRLNLTVVDVRVVTQFVFDVLQFELLGKDVRLDNLVEADVCVYADENRLRQIMYNLVQNAIKHTEEGYIQVKSSVTDAGVVIYVEDTGTGIASHQHQTIFEYFEQVDAPLPQDGYTGMGVGLFISRKLVEQMGGDIRVDWSVIGQGTRMMFGLPKASMTQASRELAAADAHQQRVVSSDSSLDLLHEYDQTIMIVDDEASNIHTLLQMLKKHKYNVITAFSAKEAMTKMNHGSKVDLVILDVMMPGVSGIELCRMLRTHYSIIELPILFATVKDTPHDIALGYRAGANDYVTKPFDSETLIARIQTLLAMKTSIREAIRNEQAFLQAQIKPHFLYNALSSVVSFCYTDGEKAAHLLSMLSQYLRYILDMDRSRLFVPLYREMELIEAYVEIEKARFGERLQYVEYVDESLLDVEIPSLCIQPFVENAIRHGLFEKDDRGTVTLIIREGDGYIQVVIEDDGVGMADDLLYQMTQGVRKSGSIGIQNIRKRFESIPGAVFTLDSELGHGTKVTMFIPINKEGAEAVITERRDTFV</sequence>
<dbReference type="CDD" id="cd17574">
    <property type="entry name" value="REC_OmpR"/>
    <property type="match status" value="1"/>
</dbReference>
<evidence type="ECO:0000256" key="6">
    <source>
        <dbReference type="ARBA" id="ARBA00022777"/>
    </source>
</evidence>
<dbReference type="OrthoDB" id="9809348at2"/>
<dbReference type="InterPro" id="IPR001789">
    <property type="entry name" value="Sig_transdc_resp-reg_receiver"/>
</dbReference>
<evidence type="ECO:0000259" key="11">
    <source>
        <dbReference type="PROSITE" id="PS50109"/>
    </source>
</evidence>
<protein>
    <recommendedName>
        <fullName evidence="2">histidine kinase</fullName>
        <ecNumber evidence="2">2.7.13.3</ecNumber>
    </recommendedName>
</protein>
<dbReference type="InterPro" id="IPR003594">
    <property type="entry name" value="HATPase_dom"/>
</dbReference>
<keyword evidence="7" id="KW-0067">ATP-binding</keyword>
<dbReference type="PROSITE" id="PS50110">
    <property type="entry name" value="RESPONSE_REGULATORY"/>
    <property type="match status" value="1"/>
</dbReference>
<evidence type="ECO:0000256" key="4">
    <source>
        <dbReference type="ARBA" id="ARBA00022679"/>
    </source>
</evidence>
<dbReference type="Gene3D" id="1.10.287.130">
    <property type="match status" value="1"/>
</dbReference>
<dbReference type="Pfam" id="PF06580">
    <property type="entry name" value="His_kinase"/>
    <property type="match status" value="1"/>
</dbReference>
<feature type="domain" description="Histidine kinase" evidence="11">
    <location>
        <begin position="445"/>
        <end position="664"/>
    </location>
</feature>
<dbReference type="SUPFAM" id="SSF52172">
    <property type="entry name" value="CheY-like"/>
    <property type="match status" value="1"/>
</dbReference>